<dbReference type="GO" id="GO:0015627">
    <property type="term" value="C:type II protein secretion system complex"/>
    <property type="evidence" value="ECO:0007669"/>
    <property type="project" value="InterPro"/>
</dbReference>
<dbReference type="GO" id="GO:0015628">
    <property type="term" value="P:protein secretion by the type II secretion system"/>
    <property type="evidence" value="ECO:0007669"/>
    <property type="project" value="InterPro"/>
</dbReference>
<organism evidence="2 3">
    <name type="scientific">Paraphotobacterium marinum</name>
    <dbReference type="NCBI Taxonomy" id="1755811"/>
    <lineage>
        <taxon>Bacteria</taxon>
        <taxon>Pseudomonadati</taxon>
        <taxon>Pseudomonadota</taxon>
        <taxon>Gammaproteobacteria</taxon>
        <taxon>Vibrionales</taxon>
        <taxon>Vibrionaceae</taxon>
        <taxon>Paraphotobacterium</taxon>
    </lineage>
</organism>
<keyword evidence="1" id="KW-0472">Membrane</keyword>
<proteinExistence type="predicted"/>
<feature type="transmembrane region" description="Helical" evidence="1">
    <location>
        <begin position="15"/>
        <end position="36"/>
    </location>
</feature>
<dbReference type="AlphaFoldDB" id="A0A220VE65"/>
<dbReference type="Pfam" id="PF04612">
    <property type="entry name" value="T2SSM"/>
    <property type="match status" value="1"/>
</dbReference>
<dbReference type="Proteomes" id="UP000242175">
    <property type="component" value="Chromosome large"/>
</dbReference>
<evidence type="ECO:0008006" key="4">
    <source>
        <dbReference type="Google" id="ProtNLM"/>
    </source>
</evidence>
<sequence length="148" mass="17444">MIKKWFLSKTTREKFLVILLGFVFCILVLYFLNNYLTQENIKQSKLYQQSKNNLSLIEKMSKLLNKDNRPEQINETLIRKIAREKNVYIKKVKIANKAIEVDANAKNINNVIHFLNSIEIEYNLTMKSISIEKKGDNIFVRNISSMKK</sequence>
<accession>A0A220VE65</accession>
<keyword evidence="1" id="KW-0812">Transmembrane</keyword>
<name>A0A220VE65_9GAMM</name>
<dbReference type="RefSeq" id="WP_089073112.1">
    <property type="nucleotide sequence ID" value="NZ_CBCSAM010000010.1"/>
</dbReference>
<gene>
    <name evidence="2" type="ORF">CF386_03720</name>
</gene>
<dbReference type="InterPro" id="IPR007690">
    <property type="entry name" value="T2SS_GspM"/>
</dbReference>
<keyword evidence="1" id="KW-1133">Transmembrane helix</keyword>
<dbReference type="EMBL" id="CP022355">
    <property type="protein sequence ID" value="ASK78203.1"/>
    <property type="molecule type" value="Genomic_DNA"/>
</dbReference>
<protein>
    <recommendedName>
        <fullName evidence="4">Type II secretion system protein M</fullName>
    </recommendedName>
</protein>
<reference evidence="2 3" key="1">
    <citation type="journal article" date="2016" name="Int. J. Syst. Evol. Microbiol.">
        <title>Paraphotobacterium marinum gen. nov., sp. nov., a member of the family Vibrionaceae, isolated from surface seawater.</title>
        <authorList>
            <person name="Huang Z."/>
            <person name="Dong C."/>
            <person name="Shao Z."/>
        </authorList>
    </citation>
    <scope>NUCLEOTIDE SEQUENCE [LARGE SCALE GENOMIC DNA]</scope>
    <source>
        <strain evidence="2 3">NSCS20N07D</strain>
    </source>
</reference>
<evidence type="ECO:0000313" key="3">
    <source>
        <dbReference type="Proteomes" id="UP000242175"/>
    </source>
</evidence>
<evidence type="ECO:0000313" key="2">
    <source>
        <dbReference type="EMBL" id="ASK78203.1"/>
    </source>
</evidence>
<evidence type="ECO:0000256" key="1">
    <source>
        <dbReference type="SAM" id="Phobius"/>
    </source>
</evidence>
<dbReference type="KEGG" id="pmai:CF386_03720"/>
<keyword evidence="3" id="KW-1185">Reference proteome</keyword>